<dbReference type="InterPro" id="IPR040921">
    <property type="entry name" value="Peptidase_S66C"/>
</dbReference>
<dbReference type="SUPFAM" id="SSF52317">
    <property type="entry name" value="Class I glutamine amidotransferase-like"/>
    <property type="match status" value="1"/>
</dbReference>
<evidence type="ECO:0000313" key="7">
    <source>
        <dbReference type="EMBL" id="SCT09352.1"/>
    </source>
</evidence>
<evidence type="ECO:0000313" key="6">
    <source>
        <dbReference type="EMBL" id="SCT05932.1"/>
    </source>
</evidence>
<sequence>MSLSSGLAGESSILWRTYQGIERLKSVFGLKVKVMPHALKGRQFVHNHPELRAADLNAAIKDDDINGIISCIGGDDAIRILPYVDLEAIRKHPKIFIGYSDSTTVHMMFYCMGIVSFYGPALLTDFAENIAMDTYTINNIEKSLFCSEPIGNISASEYIRPYGLSWNIENKNIARPVVEQHGYELLQGNGVVQGHLVGGNIETLVSLQATSLFLNKYESDGAILFIETSEDMPAPRELQNQLEILIQYDIITNCNGLIFGKPFNNVYYEAYKAIILKVMKRHQLQDKPILYNTSFGHNEPKFIIPYGVKGEINSDTQQFRILENGVVSI</sequence>
<feature type="active site" description="Charge relay system" evidence="3">
    <location>
        <position position="227"/>
    </location>
</feature>
<evidence type="ECO:0000256" key="1">
    <source>
        <dbReference type="ARBA" id="ARBA00010233"/>
    </source>
</evidence>
<dbReference type="PANTHER" id="PTHR30237:SF4">
    <property type="entry name" value="LD-CARBOXYPEPTIDASE C-TERMINAL DOMAIN-CONTAINING PROTEIN"/>
    <property type="match status" value="1"/>
</dbReference>
<dbReference type="EMBL" id="FMPG01000007">
    <property type="protein sequence ID" value="SCT09352.1"/>
    <property type="molecule type" value="Genomic_DNA"/>
</dbReference>
<keyword evidence="8" id="KW-1185">Reference proteome</keyword>
<dbReference type="CDD" id="cd07062">
    <property type="entry name" value="Peptidase_S66_mccF_like"/>
    <property type="match status" value="1"/>
</dbReference>
<dbReference type="InterPro" id="IPR027478">
    <property type="entry name" value="LdcA_N"/>
</dbReference>
<dbReference type="Gene3D" id="3.40.50.10740">
    <property type="entry name" value="Class I glutamine amidotransferase-like"/>
    <property type="match status" value="1"/>
</dbReference>
<dbReference type="PANTHER" id="PTHR30237">
    <property type="entry name" value="MURAMOYLTETRAPEPTIDE CARBOXYPEPTIDASE"/>
    <property type="match status" value="1"/>
</dbReference>
<accession>A0A1D4N5B5</accession>
<dbReference type="RefSeq" id="WP_374699935.1">
    <property type="nucleotide sequence ID" value="NZ_FMPG01000007.1"/>
</dbReference>
<dbReference type="Proteomes" id="UP000095412">
    <property type="component" value="Unassembled WGS sequence"/>
</dbReference>
<feature type="active site" description="Nucleophile" evidence="3">
    <location>
        <position position="100"/>
    </location>
</feature>
<reference evidence="7 9" key="2">
    <citation type="submission" date="2016-09" db="EMBL/GenBank/DDBJ databases">
        <authorList>
            <consortium name="Pathogen Informatics"/>
        </authorList>
    </citation>
    <scope>NUCLEOTIDE SEQUENCE [LARGE SCALE GENOMIC DNA]</scope>
    <source>
        <strain evidence="7 9">82B</strain>
    </source>
</reference>
<protein>
    <submittedName>
        <fullName evidence="7">Methylcrotonoyl-CoA carboxylase</fullName>
    </submittedName>
</protein>
<dbReference type="Pfam" id="PF17676">
    <property type="entry name" value="Peptidase_S66C"/>
    <property type="match status" value="1"/>
</dbReference>
<evidence type="ECO:0000256" key="2">
    <source>
        <dbReference type="ARBA" id="ARBA00022801"/>
    </source>
</evidence>
<feature type="domain" description="LD-carboxypeptidase C-terminal" evidence="5">
    <location>
        <begin position="193"/>
        <end position="312"/>
    </location>
</feature>
<reference evidence="6 8" key="1">
    <citation type="submission" date="2016-09" db="EMBL/GenBank/DDBJ databases">
        <authorList>
            <consortium name="Pathogen Informatics"/>
            <person name="Sun Q."/>
            <person name="Inoue M."/>
        </authorList>
    </citation>
    <scope>NUCLEOTIDE SEQUENCE [LARGE SCALE GENOMIC DNA]</scope>
    <source>
        <strain evidence="6 8">82C</strain>
    </source>
</reference>
<feature type="domain" description="LD-carboxypeptidase N-terminal" evidence="4">
    <location>
        <begin position="3"/>
        <end position="119"/>
    </location>
</feature>
<evidence type="ECO:0000313" key="9">
    <source>
        <dbReference type="Proteomes" id="UP000095768"/>
    </source>
</evidence>
<evidence type="ECO:0000313" key="8">
    <source>
        <dbReference type="Proteomes" id="UP000095412"/>
    </source>
</evidence>
<evidence type="ECO:0000259" key="5">
    <source>
        <dbReference type="Pfam" id="PF17676"/>
    </source>
</evidence>
<gene>
    <name evidence="7" type="ORF">SAMEA2297795_01762</name>
    <name evidence="6" type="ORF">SAMEA2297796_01665</name>
</gene>
<dbReference type="InterPro" id="IPR027461">
    <property type="entry name" value="Carboxypeptidase_A_C_sf"/>
</dbReference>
<dbReference type="Gene3D" id="3.50.30.60">
    <property type="entry name" value="LD-carboxypeptidase A C-terminal domain-like"/>
    <property type="match status" value="1"/>
</dbReference>
<organism evidence="7 9">
    <name type="scientific">Staphylococcus caeli</name>
    <dbReference type="NCBI Taxonomy" id="2201815"/>
    <lineage>
        <taxon>Bacteria</taxon>
        <taxon>Bacillati</taxon>
        <taxon>Bacillota</taxon>
        <taxon>Bacilli</taxon>
        <taxon>Bacillales</taxon>
        <taxon>Staphylococcaceae</taxon>
        <taxon>Staphylococcus</taxon>
    </lineage>
</organism>
<dbReference type="InterPro" id="IPR029062">
    <property type="entry name" value="Class_I_gatase-like"/>
</dbReference>
<dbReference type="Proteomes" id="UP000095768">
    <property type="component" value="Unassembled WGS sequence"/>
</dbReference>
<dbReference type="PIRSF" id="PIRSF028757">
    <property type="entry name" value="LD-carboxypeptidase"/>
    <property type="match status" value="1"/>
</dbReference>
<dbReference type="GO" id="GO:0016787">
    <property type="term" value="F:hydrolase activity"/>
    <property type="evidence" value="ECO:0007669"/>
    <property type="project" value="UniProtKB-KW"/>
</dbReference>
<evidence type="ECO:0000256" key="3">
    <source>
        <dbReference type="PIRSR" id="PIRSR028757-1"/>
    </source>
</evidence>
<name>A0A1D4N5B5_9STAP</name>
<feature type="active site" description="Charge relay system" evidence="3">
    <location>
        <position position="297"/>
    </location>
</feature>
<dbReference type="InterPro" id="IPR003507">
    <property type="entry name" value="S66_fam"/>
</dbReference>
<comment type="similarity">
    <text evidence="1">Belongs to the peptidase S66 family.</text>
</comment>
<proteinExistence type="inferred from homology"/>
<dbReference type="InterPro" id="IPR040449">
    <property type="entry name" value="Peptidase_S66_N"/>
</dbReference>
<dbReference type="EMBL" id="FMPI01000011">
    <property type="protein sequence ID" value="SCT05932.1"/>
    <property type="molecule type" value="Genomic_DNA"/>
</dbReference>
<dbReference type="Pfam" id="PF02016">
    <property type="entry name" value="Peptidase_S66"/>
    <property type="match status" value="1"/>
</dbReference>
<evidence type="ECO:0000259" key="4">
    <source>
        <dbReference type="Pfam" id="PF02016"/>
    </source>
</evidence>
<dbReference type="AlphaFoldDB" id="A0A1D4N5B5"/>
<keyword evidence="2" id="KW-0378">Hydrolase</keyword>
<dbReference type="SUPFAM" id="SSF141986">
    <property type="entry name" value="LD-carboxypeptidase A C-terminal domain-like"/>
    <property type="match status" value="1"/>
</dbReference>